<feature type="compositionally biased region" description="Low complexity" evidence="1">
    <location>
        <begin position="88"/>
        <end position="102"/>
    </location>
</feature>
<dbReference type="GO" id="GO:0005730">
    <property type="term" value="C:nucleolus"/>
    <property type="evidence" value="ECO:0000314"/>
    <property type="project" value="GeneDB"/>
</dbReference>
<protein>
    <submittedName>
        <fullName evidence="3">Uncharacterized protein</fullName>
    </submittedName>
</protein>
<dbReference type="AlphaFoldDB" id="Q586R3"/>
<dbReference type="VEuPathDB" id="TriTrypDB:Tb927.2.4650"/>
<dbReference type="EMBL" id="AE017150">
    <property type="protein sequence ID" value="AAQ15923.1"/>
    <property type="molecule type" value="Genomic_DNA"/>
</dbReference>
<dbReference type="GO" id="GO:0005654">
    <property type="term" value="C:nucleoplasm"/>
    <property type="evidence" value="ECO:0006056"/>
    <property type="project" value="Others"/>
</dbReference>
<dbReference type="RefSeq" id="XP_951651.1">
    <property type="nucleotide sequence ID" value="XM_946558.1"/>
</dbReference>
<reference evidence="2" key="2">
    <citation type="journal article" date="2005" name="Science">
        <title>Comparative genomics of trypanosomatid parasitic protozoa.</title>
        <authorList>
            <person name="El-Sayed N.M."/>
            <person name="Myler P.J."/>
            <person name="Blandin G."/>
            <person name="Berriman M."/>
            <person name="Crabtree J."/>
            <person name="Aggarwal G."/>
            <person name="Caler E."/>
            <person name="Renauld H."/>
            <person name="Worthey E.A."/>
            <person name="Hertz-Fowler C."/>
            <person name="Ghedin E."/>
            <person name="Peacock C."/>
            <person name="Bartholomeu D.C."/>
            <person name="Haas B.J."/>
            <person name="Tran A.N."/>
            <person name="Wortman J.R."/>
            <person name="Alsmark U.C."/>
            <person name="Angiuoli S."/>
            <person name="Anupama A."/>
            <person name="Badger J."/>
            <person name="Bringaud F."/>
            <person name="Cadag E."/>
            <person name="Carlton J.M."/>
            <person name="Cerqueira G.C."/>
            <person name="Creasy T."/>
            <person name="Delcher A.L."/>
            <person name="Djikeng A."/>
            <person name="Embley T.M."/>
            <person name="Hauser C."/>
            <person name="Ivens A.C."/>
            <person name="Kummerfeld S.K."/>
            <person name="Pereira-Leal J.B."/>
            <person name="Nilsson D."/>
            <person name="Peterson J."/>
            <person name="Salzberg S.L."/>
            <person name="Shallom J."/>
            <person name="Silva J.C."/>
            <person name="Sundaram J."/>
            <person name="Westenberger S."/>
            <person name="White O."/>
            <person name="Melville S.E."/>
            <person name="Donelson J.E."/>
            <person name="Andersson B."/>
            <person name="Stuart K.D."/>
            <person name="Hall N."/>
        </authorList>
    </citation>
    <scope>NUCLEOTIDE SEQUENCE</scope>
    <source>
        <strain evidence="2">927/4 GUTat10.1</strain>
    </source>
</reference>
<dbReference type="OrthoDB" id="273163at2759"/>
<reference evidence="3" key="1">
    <citation type="submission" date="1999-06" db="EMBL/GenBank/DDBJ databases">
        <authorList>
            <person name="El-Sayed N.M."/>
            <person name="Khalak H."/>
            <person name="Adams M.D."/>
        </authorList>
    </citation>
    <scope>NUCLEOTIDE SEQUENCE</scope>
    <source>
        <strain evidence="3">GUTat10.1</strain>
    </source>
</reference>
<accession>Q586R3</accession>
<evidence type="ECO:0000313" key="3">
    <source>
        <dbReference type="EMBL" id="AAX80173.1"/>
    </source>
</evidence>
<sequence length="253" mass="27774">MAIRAKMARGTGVKRTVRKKKEEPVYYQPQKPFLHLCRGYVYAPETVSFDFYVAVPLQQLQNRVSIYDIVLRSVLYRPQPVQAGETDSPSASTAAARSSSGHAGDKTPRLIVHVESLTIHPESVQEFSYKGGVRLRSTVVGTLANVHYGMLVGVVEEVKYMDTRVVQVSCERPPWVSTPGGNPPRATRHAQLTARCFREDSIAVGSKVVLAIEPGTVQCMAARQPVPFSGVFKLCVAGDEVDIVEEESSLWGG</sequence>
<reference evidence="2" key="5">
    <citation type="submission" date="2005-04" db="EMBL/GenBank/DDBJ databases">
        <title>Sequencing, closure, and annotation of Trypanosoma brucei chromosomes 2 through 8.</title>
        <authorList>
            <person name="Ghedin E."/>
            <person name="Blandin G."/>
            <person name="Bartholomeu D."/>
            <person name="Caler E."/>
            <person name="Haas B."/>
            <person name="Hannick L."/>
            <person name="Shallom J."/>
            <person name="Hou L."/>
            <person name="Djikeng A."/>
            <person name="Feldblyum T."/>
            <person name="Hostetler J."/>
            <person name="Johnson J."/>
            <person name="Jones K."/>
            <person name="Koo H.L."/>
            <person name="Larkin C."/>
            <person name="Pai G."/>
            <person name="Peterson J."/>
            <person name="Khalak H.G."/>
            <person name="Salzberg S."/>
            <person name="Simpson A.J."/>
            <person name="Tallon L."/>
            <person name="Van Aken S."/>
            <person name="Wanless D."/>
            <person name="White O."/>
            <person name="Wortman J."/>
            <person name="Fraser C.M."/>
            <person name="El-Sayed N.M.A."/>
        </authorList>
    </citation>
    <scope>NUCLEOTIDE SEQUENCE</scope>
    <source>
        <strain evidence="2">927/4 GUTat10.1</strain>
    </source>
</reference>
<evidence type="ECO:0000313" key="2">
    <source>
        <dbReference type="EMBL" id="AAQ15923.1"/>
    </source>
</evidence>
<dbReference type="OMA" id="CRGHVYA"/>
<reference evidence="2 4" key="3">
    <citation type="journal article" date="2005" name="Science">
        <title>The genome of the African trypanosome Trypanosoma brucei.</title>
        <authorList>
            <person name="Berriman M."/>
            <person name="Ghedin E."/>
            <person name="Hertz-Fowler C."/>
            <person name="Blandin G."/>
            <person name="Renauld H."/>
            <person name="Bartholomeu D.C."/>
            <person name="Lennard N.J."/>
            <person name="Caler E."/>
            <person name="Hamlin N.E."/>
            <person name="Haas B."/>
            <person name="Bohme U."/>
            <person name="Hannick L."/>
            <person name="Aslett M.A."/>
            <person name="Shallom J."/>
            <person name="Marcello L."/>
            <person name="Hou L."/>
            <person name="Wickstead B."/>
            <person name="Alsmark U.C."/>
            <person name="Arrowsmith C."/>
            <person name="Atkin R.J."/>
            <person name="Barron A.J."/>
            <person name="Bringaud F."/>
            <person name="Brooks K."/>
            <person name="Carrington M."/>
            <person name="Cherevach I."/>
            <person name="Chillingworth T.J."/>
            <person name="Churcher C."/>
            <person name="Clark L.N."/>
            <person name="Corton C.H."/>
            <person name="Cronin A."/>
            <person name="Davies R.M."/>
            <person name="Doggett J."/>
            <person name="Djikeng A."/>
            <person name="Feldblyum T."/>
            <person name="Field M.C."/>
            <person name="Fraser A."/>
            <person name="Goodhead I."/>
            <person name="Hance Z."/>
            <person name="Harper D."/>
            <person name="Harris B.R."/>
            <person name="Hauser H."/>
            <person name="Hostetler J."/>
            <person name="Ivens A."/>
            <person name="Jagels K."/>
            <person name="Johnson D."/>
            <person name="Johnson J."/>
            <person name="Jones K."/>
            <person name="Kerhornou A.X."/>
            <person name="Koo H."/>
            <person name="Larke N."/>
            <person name="Landfear S."/>
            <person name="Larkin C."/>
            <person name="Leech V."/>
            <person name="Line A."/>
            <person name="Lord A."/>
            <person name="Macleod A."/>
            <person name="Mooney P.J."/>
            <person name="Moule S."/>
            <person name="Martin D.M."/>
            <person name="Morgan G.W."/>
            <person name="Mungall K."/>
            <person name="Norbertczak H."/>
            <person name="Ormond D."/>
            <person name="Pai G."/>
            <person name="Peacock C.S."/>
            <person name="Peterson J."/>
            <person name="Quail M.A."/>
            <person name="Rabbinowitsch E."/>
            <person name="Rajandream M.A."/>
            <person name="Reitter C."/>
            <person name="Salzberg S.L."/>
            <person name="Sanders M."/>
            <person name="Schobel S."/>
            <person name="Sharp S."/>
            <person name="Simmonds M."/>
            <person name="Simpson A.J."/>
            <person name="Tallon L."/>
            <person name="Turner C.M."/>
            <person name="Tait A."/>
            <person name="Tivey A.R."/>
            <person name="Van Aken S."/>
            <person name="Walker D."/>
            <person name="Wanless D."/>
            <person name="Wang S."/>
            <person name="White B."/>
            <person name="White O."/>
            <person name="Whitehead S."/>
            <person name="Woodward J."/>
            <person name="Wortman J."/>
            <person name="Adams M.D."/>
            <person name="Embley T.M."/>
            <person name="Gull K."/>
            <person name="Ullu E."/>
            <person name="Barry J.D."/>
            <person name="Fairlamb A.H."/>
            <person name="Opperdoes F."/>
            <person name="Barrell B.G."/>
            <person name="Donelson J.E."/>
            <person name="Hall N."/>
            <person name="Fraser C.M."/>
            <person name="Melville S.E."/>
            <person name="El-Sayed N.M."/>
        </authorList>
    </citation>
    <scope>NUCLEOTIDE SEQUENCE [LARGE SCALE GENOMIC DNA]</scope>
    <source>
        <strain evidence="2 4">927/4 GUTat10.1</strain>
    </source>
</reference>
<proteinExistence type="predicted"/>
<gene>
    <name evidence="2" type="primary">30M24.255</name>
    <name evidence="3" type="ORF">Tb927.2.4650</name>
</gene>
<dbReference type="GeneID" id="3655766"/>
<dbReference type="Proteomes" id="UP000008524">
    <property type="component" value="Chromosome 2"/>
</dbReference>
<name>Q586R3_TRYB2</name>
<keyword evidence="4" id="KW-1185">Reference proteome</keyword>
<reference evidence="3" key="4">
    <citation type="submission" date="2005-04" db="EMBL/GenBank/DDBJ databases">
        <title>.</title>
        <authorList>
            <person name="Ghedin E."/>
            <person name="Blandin G."/>
            <person name="Bartholomeu D."/>
            <person name="Caler E."/>
            <person name="Haas B."/>
            <person name="Hannick L."/>
            <person name="Shallom J."/>
            <person name="Hou L."/>
            <person name="Djikeng A."/>
            <person name="Feldblyum T."/>
            <person name="Hostetler J."/>
            <person name="Johnson J."/>
            <person name="Jones K."/>
            <person name="Koo H.L."/>
            <person name="Larkin C."/>
            <person name="Pai G."/>
            <person name="Peterson J."/>
            <person name="Khalak H.G."/>
            <person name="Salzberg S."/>
            <person name="Simpson A.J."/>
            <person name="Tallon L."/>
            <person name="Van Aken S."/>
            <person name="Wanless D."/>
            <person name="White O."/>
            <person name="Wortman J."/>
            <person name="Fraser C.M."/>
            <person name="El-Sayed N.M.A."/>
        </authorList>
    </citation>
    <scope>NUCLEOTIDE SEQUENCE</scope>
    <source>
        <strain evidence="3">GUTat10.1</strain>
    </source>
</reference>
<dbReference type="KEGG" id="tbr:Tb927.2.4650"/>
<evidence type="ECO:0000256" key="1">
    <source>
        <dbReference type="SAM" id="MobiDB-lite"/>
    </source>
</evidence>
<dbReference type="PaxDb" id="5691-AAQ15923"/>
<dbReference type="EMBL" id="AC007865">
    <property type="protein sequence ID" value="AAX80173.1"/>
    <property type="molecule type" value="Genomic_DNA"/>
</dbReference>
<accession>D7SFY9</accession>
<evidence type="ECO:0000313" key="4">
    <source>
        <dbReference type="Proteomes" id="UP000008524"/>
    </source>
</evidence>
<dbReference type="InParanoid" id="Q586R3"/>
<dbReference type="GO" id="GO:0005634">
    <property type="term" value="C:nucleus"/>
    <property type="evidence" value="ECO:0000314"/>
    <property type="project" value="GeneDB"/>
</dbReference>
<feature type="region of interest" description="Disordered" evidence="1">
    <location>
        <begin position="81"/>
        <end position="106"/>
    </location>
</feature>
<organism evidence="3 4">
    <name type="scientific">Trypanosoma brucei brucei (strain 927/4 GUTat10.1)</name>
    <dbReference type="NCBI Taxonomy" id="185431"/>
    <lineage>
        <taxon>Eukaryota</taxon>
        <taxon>Discoba</taxon>
        <taxon>Euglenozoa</taxon>
        <taxon>Kinetoplastea</taxon>
        <taxon>Metakinetoplastina</taxon>
        <taxon>Trypanosomatida</taxon>
        <taxon>Trypanosomatidae</taxon>
        <taxon>Trypanosoma</taxon>
    </lineage>
</organism>